<dbReference type="Gene3D" id="3.30.450.40">
    <property type="match status" value="1"/>
</dbReference>
<dbReference type="InterPro" id="IPR000160">
    <property type="entry name" value="GGDEF_dom"/>
</dbReference>
<dbReference type="OrthoDB" id="9793210at2"/>
<dbReference type="PANTHER" id="PTHR43102">
    <property type="entry name" value="SLR1143 PROTEIN"/>
    <property type="match status" value="1"/>
</dbReference>
<organism evidence="2 3">
    <name type="scientific">Teichococcus deserti</name>
    <dbReference type="NCBI Taxonomy" id="1817963"/>
    <lineage>
        <taxon>Bacteria</taxon>
        <taxon>Pseudomonadati</taxon>
        <taxon>Pseudomonadota</taxon>
        <taxon>Alphaproteobacteria</taxon>
        <taxon>Acetobacterales</taxon>
        <taxon>Roseomonadaceae</taxon>
        <taxon>Roseomonas</taxon>
    </lineage>
</organism>
<dbReference type="Pfam" id="PF00990">
    <property type="entry name" value="GGDEF"/>
    <property type="match status" value="1"/>
</dbReference>
<dbReference type="RefSeq" id="WP_076959370.1">
    <property type="nucleotide sequence ID" value="NZ_MLCO01000239.1"/>
</dbReference>
<dbReference type="SUPFAM" id="SSF55073">
    <property type="entry name" value="Nucleotide cyclase"/>
    <property type="match status" value="1"/>
</dbReference>
<dbReference type="InterPro" id="IPR043128">
    <property type="entry name" value="Rev_trsase/Diguanyl_cyclase"/>
</dbReference>
<dbReference type="InterPro" id="IPR029787">
    <property type="entry name" value="Nucleotide_cyclase"/>
</dbReference>
<dbReference type="Pfam" id="PF01590">
    <property type="entry name" value="GAF"/>
    <property type="match status" value="1"/>
</dbReference>
<dbReference type="CDD" id="cd01949">
    <property type="entry name" value="GGDEF"/>
    <property type="match status" value="1"/>
</dbReference>
<dbReference type="Proteomes" id="UP000188879">
    <property type="component" value="Unassembled WGS sequence"/>
</dbReference>
<feature type="domain" description="GGDEF" evidence="1">
    <location>
        <begin position="202"/>
        <end position="332"/>
    </location>
</feature>
<dbReference type="GO" id="GO:0003824">
    <property type="term" value="F:catalytic activity"/>
    <property type="evidence" value="ECO:0007669"/>
    <property type="project" value="UniProtKB-ARBA"/>
</dbReference>
<dbReference type="SMART" id="SM00065">
    <property type="entry name" value="GAF"/>
    <property type="match status" value="1"/>
</dbReference>
<dbReference type="PANTHER" id="PTHR43102:SF2">
    <property type="entry name" value="GAF DOMAIN-CONTAINING PROTEIN"/>
    <property type="match status" value="1"/>
</dbReference>
<dbReference type="SUPFAM" id="SSF55781">
    <property type="entry name" value="GAF domain-like"/>
    <property type="match status" value="1"/>
</dbReference>
<dbReference type="InterPro" id="IPR029016">
    <property type="entry name" value="GAF-like_dom_sf"/>
</dbReference>
<keyword evidence="3" id="KW-1185">Reference proteome</keyword>
<reference evidence="2 3" key="1">
    <citation type="submission" date="2016-10" db="EMBL/GenBank/DDBJ databases">
        <title>Draft Genome sequence of Roseomonas sp. strain M3.</title>
        <authorList>
            <person name="Subhash Y."/>
            <person name="Lee S."/>
        </authorList>
    </citation>
    <scope>NUCLEOTIDE SEQUENCE [LARGE SCALE GENOMIC DNA]</scope>
    <source>
        <strain evidence="2 3">M3</strain>
    </source>
</reference>
<proteinExistence type="predicted"/>
<dbReference type="Gene3D" id="3.30.70.270">
    <property type="match status" value="1"/>
</dbReference>
<protein>
    <recommendedName>
        <fullName evidence="1">GGDEF domain-containing protein</fullName>
    </recommendedName>
</protein>
<evidence type="ECO:0000313" key="2">
    <source>
        <dbReference type="EMBL" id="ONG48674.1"/>
    </source>
</evidence>
<evidence type="ECO:0000259" key="1">
    <source>
        <dbReference type="PROSITE" id="PS50887"/>
    </source>
</evidence>
<dbReference type="AlphaFoldDB" id="A0A1V2GXV4"/>
<accession>A0A1V2GXV4</accession>
<dbReference type="FunFam" id="3.30.70.270:FF:000001">
    <property type="entry name" value="Diguanylate cyclase domain protein"/>
    <property type="match status" value="1"/>
</dbReference>
<dbReference type="SMART" id="SM00267">
    <property type="entry name" value="GGDEF"/>
    <property type="match status" value="1"/>
</dbReference>
<evidence type="ECO:0000313" key="3">
    <source>
        <dbReference type="Proteomes" id="UP000188879"/>
    </source>
</evidence>
<dbReference type="NCBIfam" id="TIGR00254">
    <property type="entry name" value="GGDEF"/>
    <property type="match status" value="1"/>
</dbReference>
<dbReference type="PROSITE" id="PS50887">
    <property type="entry name" value="GGDEF"/>
    <property type="match status" value="1"/>
</dbReference>
<sequence length="344" mass="35718">MPAAAIPATEAARLSELRSYEVLDQACDISFDNIASLAAQLTGCSAAVVNLIDADRQVSMAAHGLPVGELPRGLSFCSHTILTPERMTVVPDARADDRFSDNPLVNGPPGVTFYAGVPLVNPQGAALGALCVVDFAPRDISESQQVVLQQLAQTVMTTLELRRAMNRIRTMSLTDGLTGLSNRAALLDGLDRAIAAQRRAGTPFALVYLDLDGFKKVNDLEGHAAGDAVLRGVAQVMAARQRVGDVAARLGGDEFALLLAAATPELSLALATDLAAAIAGSASAQPRGVTASVGVVSFVTPPSDLDHALAAADELMYEAKLAGKNRIAHREHAVTTVAPIPSAG</sequence>
<comment type="caution">
    <text evidence="2">The sequence shown here is derived from an EMBL/GenBank/DDBJ whole genome shotgun (WGS) entry which is preliminary data.</text>
</comment>
<name>A0A1V2GXV4_9PROT</name>
<dbReference type="InterPro" id="IPR003018">
    <property type="entry name" value="GAF"/>
</dbReference>
<dbReference type="EMBL" id="MLCO01000239">
    <property type="protein sequence ID" value="ONG48674.1"/>
    <property type="molecule type" value="Genomic_DNA"/>
</dbReference>
<gene>
    <name evidence="2" type="ORF">BKE38_21615</name>
</gene>